<proteinExistence type="predicted"/>
<accession>A0A8S5RX28</accession>
<evidence type="ECO:0000313" key="1">
    <source>
        <dbReference type="EMBL" id="DAF43067.1"/>
    </source>
</evidence>
<dbReference type="EMBL" id="BK032498">
    <property type="protein sequence ID" value="DAF43067.1"/>
    <property type="molecule type" value="Genomic_DNA"/>
</dbReference>
<protein>
    <submittedName>
        <fullName evidence="1">Protein-turn-helix DNA binding protein</fullName>
    </submittedName>
</protein>
<organism evidence="1">
    <name type="scientific">Siphoviridae sp. ct0Go27</name>
    <dbReference type="NCBI Taxonomy" id="2827761"/>
    <lineage>
        <taxon>Viruses</taxon>
        <taxon>Duplodnaviria</taxon>
        <taxon>Heunggongvirae</taxon>
        <taxon>Uroviricota</taxon>
        <taxon>Caudoviricetes</taxon>
    </lineage>
</organism>
<sequence length="91" mass="10555">MPRHRINRKQGEDIKKFIDIGKAKQGIKQSAVARYLCVSEKTISLRKADGNWQLKDFAQICKYFHATDEEIVSMVRSYFPSPVLDIRQKNA</sequence>
<name>A0A8S5RX28_9CAUD</name>
<reference evidence="1" key="1">
    <citation type="journal article" date="2021" name="Proc. Natl. Acad. Sci. U.S.A.">
        <title>A Catalog of Tens of Thousands of Viruses from Human Metagenomes Reveals Hidden Associations with Chronic Diseases.</title>
        <authorList>
            <person name="Tisza M.J."/>
            <person name="Buck C.B."/>
        </authorList>
    </citation>
    <scope>NUCLEOTIDE SEQUENCE</scope>
    <source>
        <strain evidence="1">Ct0Go27</strain>
    </source>
</reference>